<proteinExistence type="predicted"/>
<dbReference type="AlphaFoldDB" id="A6I1P3"/>
<organism evidence="1 2">
    <name type="scientific">Rattus norvegicus</name>
    <name type="common">Rat</name>
    <dbReference type="NCBI Taxonomy" id="10116"/>
    <lineage>
        <taxon>Eukaryota</taxon>
        <taxon>Metazoa</taxon>
        <taxon>Chordata</taxon>
        <taxon>Craniata</taxon>
        <taxon>Vertebrata</taxon>
        <taxon>Euteleostomi</taxon>
        <taxon>Mammalia</taxon>
        <taxon>Eutheria</taxon>
        <taxon>Euarchontoglires</taxon>
        <taxon>Glires</taxon>
        <taxon>Rodentia</taxon>
        <taxon>Myomorpha</taxon>
        <taxon>Muroidea</taxon>
        <taxon>Muridae</taxon>
        <taxon>Murinae</taxon>
        <taxon>Rattus</taxon>
    </lineage>
</organism>
<gene>
    <name evidence="1" type="ORF">rCG_25702</name>
</gene>
<name>A6I1P3_RAT</name>
<dbReference type="EMBL" id="CH473954">
    <property type="protein sequence ID" value="EDL77684.1"/>
    <property type="molecule type" value="Genomic_DNA"/>
</dbReference>
<dbReference type="Proteomes" id="UP000234681">
    <property type="component" value="Chromosome 8"/>
</dbReference>
<protein>
    <submittedName>
        <fullName evidence="1">RCG25702, isoform CRA_b</fullName>
    </submittedName>
</protein>
<accession>A6I1P3</accession>
<dbReference type="EMBL" id="CH473954">
    <property type="protein sequence ID" value="EDL77685.1"/>
    <property type="molecule type" value="Genomic_DNA"/>
</dbReference>
<evidence type="ECO:0000313" key="1">
    <source>
        <dbReference type="EMBL" id="EDL77685.1"/>
    </source>
</evidence>
<sequence>MMKKGSQHTINAPKMIPRVLVALRSLAAMSFFFSSRASETRTLTWFTYTGDPDSLGTSGTRELMEVTEDVDPGESVINWARVKRLPVLLGVCFKIRERAST</sequence>
<reference evidence="1" key="1">
    <citation type="journal article" date="2005" name="Genome Res.">
        <title>Gene and alternative splicing annotation with AIR.</title>
        <authorList>
            <person name="Florea L."/>
            <person name="Di Francesco V."/>
            <person name="Miller J."/>
            <person name="Turner R."/>
            <person name="Yao A."/>
            <person name="Harris M."/>
            <person name="Walenz B."/>
            <person name="Mobarry C."/>
            <person name="Merkulov G.V."/>
            <person name="Charlab R."/>
            <person name="Dew I."/>
            <person name="Deng Z."/>
            <person name="Istrail S."/>
            <person name="Li P."/>
            <person name="Sutton G."/>
        </authorList>
    </citation>
    <scope>NUCLEOTIDE SEQUENCE</scope>
    <source>
        <strain evidence="1">BN</strain>
    </source>
</reference>
<evidence type="ECO:0000313" key="2">
    <source>
        <dbReference type="Proteomes" id="UP000234681"/>
    </source>
</evidence>
<reference evidence="1 2" key="2">
    <citation type="submission" date="2005-09" db="EMBL/GenBank/DDBJ databases">
        <authorList>
            <person name="Mural R.J."/>
            <person name="Li P.W."/>
            <person name="Adams M.D."/>
            <person name="Amanatides P.G."/>
            <person name="Baden-Tillson H."/>
            <person name="Barnstead M."/>
            <person name="Chin S.H."/>
            <person name="Dew I."/>
            <person name="Evans C.A."/>
            <person name="Ferriera S."/>
            <person name="Flanigan M."/>
            <person name="Fosler C."/>
            <person name="Glodek A."/>
            <person name="Gu Z."/>
            <person name="Holt R.A."/>
            <person name="Jennings D."/>
            <person name="Kraft C.L."/>
            <person name="Lu F."/>
            <person name="Nguyen T."/>
            <person name="Nusskern D.R."/>
            <person name="Pfannkoch C.M."/>
            <person name="Sitter C."/>
            <person name="Sutton G.G."/>
            <person name="Venter J.C."/>
            <person name="Wang Z."/>
            <person name="Woodage T."/>
            <person name="Zheng X.H."/>
            <person name="Zhong F."/>
        </authorList>
    </citation>
    <scope>NUCLEOTIDE SEQUENCE [LARGE SCALE GENOMIC DNA]</scope>
    <source>
        <strain evidence="1">BN</strain>
        <strain evidence="2">BN, Sprague-Dawley</strain>
    </source>
</reference>